<evidence type="ECO:0000313" key="10">
    <source>
        <dbReference type="EMBL" id="CEM19128.1"/>
    </source>
</evidence>
<evidence type="ECO:0000313" key="11">
    <source>
        <dbReference type="Proteomes" id="UP000041254"/>
    </source>
</evidence>
<dbReference type="Proteomes" id="UP000041254">
    <property type="component" value="Unassembled WGS sequence"/>
</dbReference>
<feature type="transmembrane region" description="Helical" evidence="9">
    <location>
        <begin position="246"/>
        <end position="264"/>
    </location>
</feature>
<dbReference type="InParanoid" id="A0A0G4FVD8"/>
<feature type="compositionally biased region" description="Polar residues" evidence="8">
    <location>
        <begin position="490"/>
        <end position="500"/>
    </location>
</feature>
<keyword evidence="6 9" id="KW-1133">Transmembrane helix</keyword>
<dbReference type="GO" id="GO:0000030">
    <property type="term" value="F:mannosyltransferase activity"/>
    <property type="evidence" value="ECO:0007669"/>
    <property type="project" value="TreeGrafter"/>
</dbReference>
<feature type="transmembrane region" description="Helical" evidence="9">
    <location>
        <begin position="117"/>
        <end position="138"/>
    </location>
</feature>
<comment type="similarity">
    <text evidence="2">Belongs to the dpy-19 family.</text>
</comment>
<feature type="compositionally biased region" description="Basic and acidic residues" evidence="8">
    <location>
        <begin position="511"/>
        <end position="550"/>
    </location>
</feature>
<keyword evidence="3" id="KW-0328">Glycosyltransferase</keyword>
<sequence>MAGLRRGCLLVGVMAALVFCCFLHRRFRYMFRRPSEEQRLSMFSESAFYYSFYNDVVTAPSGWDGLERLISDHRSEYPAVVNALKRFNVYQELLTGLAYRTTHQMIRPFSRRYAVKAWNFYASVVFAVVAAGVGVVVATASYIGGWWGCGLACFGFFLGNFEKRLILRISAVPLRENWATPFLWTNMLALSVLLRNYRKVGRGWLVVYYVSTVLFTLFWQFGPFALTTQMAALFAVYIVGYPISDLMTRVLMTAAAAFATTFVLQFGPRILLLSFFPQVTLSILAAHMVRRRLLPVRSAKHQVVVLGMPSSLYVWAGRFFPNFCEGFLSLVLFALLRKAVSWIPADDTHVWTMLMQKFQLGPPNFDTQIYLMGGTEFHYFPMWMLDMIRSSRLHWFAIPAALIYLSTAIQDLLFPTMPIPTPTQTPRPAAATAKKQRLIDSLLDSTMAVLTPPSTDHIPPPATKVASQQQQQPDKETEDAAPAERRPTTDGDSTISTLSKATGEGAGGHGQEGESSMRQRGRRAEGEGEGEGEAHGDGRTAVRREGDDKAVGVGVGGDGGCGGGGDDRPVVELHPELAYHLAQTILFVGAAYLVARLRVLALPELCVLGGTMVSPWLLTKPVDFIRGLLASAIGRTAFCHTARCWAARRRVMWCVLCCVVVGMTIMPFVFKMPWTEMAANPTPENNANDDVIRLVQWINKHIPTDRALLGDMTVSSSIRSGTRNPIVVNPQYESVEARRRVQFYYALSACPPIEEVWHTVTHNYSDPYVVLNIFRCSTPRDSSAITVLNVTAHLDEKRYRCPDNVPFFKRCCIRLQVETSHFEMVYRNGRYAVLAAKPQQDITGPALTLDQFNYTKALGDPQSWLPWFNNCLRTDPHCGLNIAQYARVWLDHYSHTGDPVGASVPAFLYHQALEKFPTDADVVHHYGEYLDFDLGKPQEAYQYMKKSYDYARGNRPRYIVDYILYLDQTRGRVQELPMIIILLEDFDRRYESVDDPDVEQMVKAASMAMAIARDKHLTKLTDAKREALRRLAWRMWEKAKYLNVHDDEVERQWVAFEGRPKTKLQILYQFMFNR</sequence>
<dbReference type="InterPro" id="IPR018732">
    <property type="entry name" value="Dpy-19/Dpy-19-like"/>
</dbReference>
<dbReference type="PhylomeDB" id="A0A0G4FVD8"/>
<evidence type="ECO:0000256" key="1">
    <source>
        <dbReference type="ARBA" id="ARBA00004141"/>
    </source>
</evidence>
<keyword evidence="4" id="KW-0808">Transferase</keyword>
<proteinExistence type="inferred from homology"/>
<dbReference type="GO" id="GO:0005637">
    <property type="term" value="C:nuclear inner membrane"/>
    <property type="evidence" value="ECO:0007669"/>
    <property type="project" value="TreeGrafter"/>
</dbReference>
<evidence type="ECO:0000256" key="9">
    <source>
        <dbReference type="SAM" id="Phobius"/>
    </source>
</evidence>
<dbReference type="EMBL" id="CDMY01000510">
    <property type="protein sequence ID" value="CEM19128.1"/>
    <property type="molecule type" value="Genomic_DNA"/>
</dbReference>
<name>A0A0G4FVD8_VITBC</name>
<protein>
    <submittedName>
        <fullName evidence="10">Uncharacterized protein</fullName>
    </submittedName>
</protein>
<feature type="transmembrane region" description="Helical" evidence="9">
    <location>
        <begin position="651"/>
        <end position="670"/>
    </location>
</feature>
<dbReference type="OMA" id="NIYRCAS"/>
<evidence type="ECO:0000256" key="7">
    <source>
        <dbReference type="ARBA" id="ARBA00023136"/>
    </source>
</evidence>
<feature type="transmembrane region" description="Helical" evidence="9">
    <location>
        <begin position="217"/>
        <end position="239"/>
    </location>
</feature>
<organism evidence="10 11">
    <name type="scientific">Vitrella brassicaformis (strain CCMP3155)</name>
    <dbReference type="NCBI Taxonomy" id="1169540"/>
    <lineage>
        <taxon>Eukaryota</taxon>
        <taxon>Sar</taxon>
        <taxon>Alveolata</taxon>
        <taxon>Colpodellida</taxon>
        <taxon>Vitrellaceae</taxon>
        <taxon>Vitrella</taxon>
    </lineage>
</organism>
<comment type="subcellular location">
    <subcellularLocation>
        <location evidence="1">Membrane</location>
        <topology evidence="1">Multi-pass membrane protein</topology>
    </subcellularLocation>
</comment>
<dbReference type="STRING" id="1169540.A0A0G4FVD8"/>
<dbReference type="PANTHER" id="PTHR31488">
    <property type="entry name" value="DPY-19-LIKE 1, LIKE (H. SAPIENS)"/>
    <property type="match status" value="1"/>
</dbReference>
<evidence type="ECO:0000256" key="5">
    <source>
        <dbReference type="ARBA" id="ARBA00022692"/>
    </source>
</evidence>
<dbReference type="VEuPathDB" id="CryptoDB:Vbra_16302"/>
<gene>
    <name evidence="10" type="ORF">Vbra_16302</name>
</gene>
<feature type="region of interest" description="Disordered" evidence="8">
    <location>
        <begin position="449"/>
        <end position="563"/>
    </location>
</feature>
<evidence type="ECO:0000256" key="3">
    <source>
        <dbReference type="ARBA" id="ARBA00022676"/>
    </source>
</evidence>
<keyword evidence="11" id="KW-1185">Reference proteome</keyword>
<dbReference type="PANTHER" id="PTHR31488:SF1">
    <property type="entry name" value="C-MANNOSYLTRANSFERASE DPY19L1"/>
    <property type="match status" value="1"/>
</dbReference>
<evidence type="ECO:0000256" key="4">
    <source>
        <dbReference type="ARBA" id="ARBA00022679"/>
    </source>
</evidence>
<feature type="compositionally biased region" description="Gly residues" evidence="8">
    <location>
        <begin position="553"/>
        <end position="563"/>
    </location>
</feature>
<accession>A0A0G4FVD8</accession>
<evidence type="ECO:0000256" key="8">
    <source>
        <dbReference type="SAM" id="MobiDB-lite"/>
    </source>
</evidence>
<dbReference type="AlphaFoldDB" id="A0A0G4FVD8"/>
<feature type="transmembrane region" description="Helical" evidence="9">
    <location>
        <begin position="6"/>
        <end position="23"/>
    </location>
</feature>
<dbReference type="OrthoDB" id="537915at2759"/>
<reference evidence="10 11" key="1">
    <citation type="submission" date="2014-11" db="EMBL/GenBank/DDBJ databases">
        <authorList>
            <person name="Zhu J."/>
            <person name="Qi W."/>
            <person name="Song R."/>
        </authorList>
    </citation>
    <scope>NUCLEOTIDE SEQUENCE [LARGE SCALE GENOMIC DNA]</scope>
</reference>
<keyword evidence="7 9" id="KW-0472">Membrane</keyword>
<keyword evidence="5 9" id="KW-0812">Transmembrane</keyword>
<evidence type="ECO:0000256" key="2">
    <source>
        <dbReference type="ARBA" id="ARBA00008744"/>
    </source>
</evidence>
<feature type="transmembrane region" description="Helical" evidence="9">
    <location>
        <begin position="144"/>
        <end position="161"/>
    </location>
</feature>
<evidence type="ECO:0000256" key="6">
    <source>
        <dbReference type="ARBA" id="ARBA00022989"/>
    </source>
</evidence>
<dbReference type="FunCoup" id="A0A0G4FVD8">
    <property type="interactions" value="23"/>
</dbReference>
<dbReference type="Pfam" id="PF10034">
    <property type="entry name" value="Dpy19"/>
    <property type="match status" value="1"/>
</dbReference>